<feature type="chain" id="PRO_5040367535" evidence="1">
    <location>
        <begin position="22"/>
        <end position="103"/>
    </location>
</feature>
<name>A0A9P5TYF1_9AGAR</name>
<comment type="caution">
    <text evidence="2">The sequence shown here is derived from an EMBL/GenBank/DDBJ whole genome shotgun (WGS) entry which is preliminary data.</text>
</comment>
<proteinExistence type="predicted"/>
<gene>
    <name evidence="2" type="ORF">BDP27DRAFT_1370543</name>
</gene>
<dbReference type="EMBL" id="JADNRY010000244">
    <property type="protein sequence ID" value="KAF9060420.1"/>
    <property type="molecule type" value="Genomic_DNA"/>
</dbReference>
<dbReference type="Proteomes" id="UP000772434">
    <property type="component" value="Unassembled WGS sequence"/>
</dbReference>
<keyword evidence="1" id="KW-0732">Signal</keyword>
<feature type="signal peptide" evidence="1">
    <location>
        <begin position="1"/>
        <end position="21"/>
    </location>
</feature>
<protein>
    <submittedName>
        <fullName evidence="2">Uncharacterized protein</fullName>
    </submittedName>
</protein>
<keyword evidence="3" id="KW-1185">Reference proteome</keyword>
<reference evidence="2" key="1">
    <citation type="submission" date="2020-11" db="EMBL/GenBank/DDBJ databases">
        <authorList>
            <consortium name="DOE Joint Genome Institute"/>
            <person name="Ahrendt S."/>
            <person name="Riley R."/>
            <person name="Andreopoulos W."/>
            <person name="Labutti K."/>
            <person name="Pangilinan J."/>
            <person name="Ruiz-Duenas F.J."/>
            <person name="Barrasa J.M."/>
            <person name="Sanchez-Garcia M."/>
            <person name="Camarero S."/>
            <person name="Miyauchi S."/>
            <person name="Serrano A."/>
            <person name="Linde D."/>
            <person name="Babiker R."/>
            <person name="Drula E."/>
            <person name="Ayuso-Fernandez I."/>
            <person name="Pacheco R."/>
            <person name="Padilla G."/>
            <person name="Ferreira P."/>
            <person name="Barriuso J."/>
            <person name="Kellner H."/>
            <person name="Castanera R."/>
            <person name="Alfaro M."/>
            <person name="Ramirez L."/>
            <person name="Pisabarro A.G."/>
            <person name="Kuo A."/>
            <person name="Tritt A."/>
            <person name="Lipzen A."/>
            <person name="He G."/>
            <person name="Yan M."/>
            <person name="Ng V."/>
            <person name="Cullen D."/>
            <person name="Martin F."/>
            <person name="Rosso M.-N."/>
            <person name="Henrissat B."/>
            <person name="Hibbett D."/>
            <person name="Martinez A.T."/>
            <person name="Grigoriev I.V."/>
        </authorList>
    </citation>
    <scope>NUCLEOTIDE SEQUENCE</scope>
    <source>
        <strain evidence="2">AH 40177</strain>
    </source>
</reference>
<evidence type="ECO:0000256" key="1">
    <source>
        <dbReference type="SAM" id="SignalP"/>
    </source>
</evidence>
<sequence length="103" mass="11205">MSRNFVVVLFLALCEVEEAFGKQIANVLAKILARITNWDGNGDKGKGGEVINGCGNMWVLKFETLMYVWRDGRDYSTINSRRAGPSGMDINAGYAGNDLGKGA</sequence>
<evidence type="ECO:0000313" key="3">
    <source>
        <dbReference type="Proteomes" id="UP000772434"/>
    </source>
</evidence>
<accession>A0A9P5TYF1</accession>
<dbReference type="AlphaFoldDB" id="A0A9P5TYF1"/>
<evidence type="ECO:0000313" key="2">
    <source>
        <dbReference type="EMBL" id="KAF9060420.1"/>
    </source>
</evidence>
<organism evidence="2 3">
    <name type="scientific">Rhodocollybia butyracea</name>
    <dbReference type="NCBI Taxonomy" id="206335"/>
    <lineage>
        <taxon>Eukaryota</taxon>
        <taxon>Fungi</taxon>
        <taxon>Dikarya</taxon>
        <taxon>Basidiomycota</taxon>
        <taxon>Agaricomycotina</taxon>
        <taxon>Agaricomycetes</taxon>
        <taxon>Agaricomycetidae</taxon>
        <taxon>Agaricales</taxon>
        <taxon>Marasmiineae</taxon>
        <taxon>Omphalotaceae</taxon>
        <taxon>Rhodocollybia</taxon>
    </lineage>
</organism>